<dbReference type="Proteomes" id="UP000664859">
    <property type="component" value="Unassembled WGS sequence"/>
</dbReference>
<dbReference type="GO" id="GO:0072318">
    <property type="term" value="P:clathrin coat disassembly"/>
    <property type="evidence" value="ECO:0007669"/>
    <property type="project" value="TreeGrafter"/>
</dbReference>
<reference evidence="3" key="1">
    <citation type="submission" date="2021-02" db="EMBL/GenBank/DDBJ databases">
        <title>First Annotated Genome of the Yellow-green Alga Tribonema minus.</title>
        <authorList>
            <person name="Mahan K.M."/>
        </authorList>
    </citation>
    <scope>NUCLEOTIDE SEQUENCE</scope>
    <source>
        <strain evidence="3">UTEX B ZZ1240</strain>
    </source>
</reference>
<evidence type="ECO:0000259" key="2">
    <source>
        <dbReference type="PROSITE" id="PS50076"/>
    </source>
</evidence>
<dbReference type="OrthoDB" id="1717591at2759"/>
<dbReference type="EMBL" id="JAFCMP010000536">
    <property type="protein sequence ID" value="KAG5176519.1"/>
    <property type="molecule type" value="Genomic_DNA"/>
</dbReference>
<dbReference type="InterPro" id="IPR036869">
    <property type="entry name" value="J_dom_sf"/>
</dbReference>
<dbReference type="GO" id="GO:0005737">
    <property type="term" value="C:cytoplasm"/>
    <property type="evidence" value="ECO:0007669"/>
    <property type="project" value="TreeGrafter"/>
</dbReference>
<protein>
    <recommendedName>
        <fullName evidence="2">J domain-containing protein</fullName>
    </recommendedName>
</protein>
<comment type="caution">
    <text evidence="3">The sequence shown here is derived from an EMBL/GenBank/DDBJ whole genome shotgun (WGS) entry which is preliminary data.</text>
</comment>
<dbReference type="GO" id="GO:0031982">
    <property type="term" value="C:vesicle"/>
    <property type="evidence" value="ECO:0007669"/>
    <property type="project" value="TreeGrafter"/>
</dbReference>
<feature type="region of interest" description="Disordered" evidence="1">
    <location>
        <begin position="143"/>
        <end position="237"/>
    </location>
</feature>
<organism evidence="3 4">
    <name type="scientific">Tribonema minus</name>
    <dbReference type="NCBI Taxonomy" id="303371"/>
    <lineage>
        <taxon>Eukaryota</taxon>
        <taxon>Sar</taxon>
        <taxon>Stramenopiles</taxon>
        <taxon>Ochrophyta</taxon>
        <taxon>PX clade</taxon>
        <taxon>Xanthophyceae</taxon>
        <taxon>Tribonematales</taxon>
        <taxon>Tribonemataceae</taxon>
        <taxon>Tribonema</taxon>
    </lineage>
</organism>
<dbReference type="CDD" id="cd06257">
    <property type="entry name" value="DnaJ"/>
    <property type="match status" value="1"/>
</dbReference>
<accession>A0A835YJL8</accession>
<sequence length="458" mass="47043">MSGGWVFYYIQGVDGESVGALNAVKVKAPTAEVRLGQFLDSLPRLSAAAVAPARYHCRCRVADALSGYAWQDVVDLAAPLPQYEDMICAKLLRLDALLPTAPRATRLRRKPVVVGVATYAKAPQQAQQQQQQQAAAAAAAAGAGGGGAQQQQQQRVQTPVATPPRKRPSVSTPPPHADLLGGGVAGGGGGAGGAANGVSTPQSSSVAGAIPPPRAASSRGADLLNFGDDGGGSSGGGGGGSVAAAFAAAAAPPAAAAPSQSFMGGGRGAGGVAVTPPRATGGGGGAWMGAGGIDDDETVVVAKATVVLEGNKAGKSAYVAACMEEREKKIEEDMQRAVQFKKDRDAALVQEQEEFDAAKAKLDAALTGWAEDHGRKRNIRTLLTTMHAVVWEGCKWQQMGMGDLLAPNKVKMAYRRAMLVVHPDKCADETSEHKFIAKRVFEALNEAWATFAAAEMPS</sequence>
<dbReference type="PANTHER" id="PTHR23172:SF19">
    <property type="entry name" value="J DOMAIN-CONTAINING PROTEIN"/>
    <property type="match status" value="1"/>
</dbReference>
<dbReference type="GO" id="GO:0030276">
    <property type="term" value="F:clathrin binding"/>
    <property type="evidence" value="ECO:0007669"/>
    <property type="project" value="TreeGrafter"/>
</dbReference>
<dbReference type="Gene3D" id="1.10.287.110">
    <property type="entry name" value="DnaJ domain"/>
    <property type="match status" value="1"/>
</dbReference>
<feature type="compositionally biased region" description="Gly residues" evidence="1">
    <location>
        <begin position="180"/>
        <end position="195"/>
    </location>
</feature>
<gene>
    <name evidence="3" type="ORF">JKP88DRAFT_347120</name>
</gene>
<dbReference type="PROSITE" id="PS50076">
    <property type="entry name" value="DNAJ_2"/>
    <property type="match status" value="1"/>
</dbReference>
<name>A0A835YJL8_9STRA</name>
<proteinExistence type="predicted"/>
<evidence type="ECO:0000313" key="3">
    <source>
        <dbReference type="EMBL" id="KAG5176519.1"/>
    </source>
</evidence>
<dbReference type="AlphaFoldDB" id="A0A835YJL8"/>
<feature type="compositionally biased region" description="Gly residues" evidence="1">
    <location>
        <begin position="228"/>
        <end position="237"/>
    </location>
</feature>
<dbReference type="SUPFAM" id="SSF46565">
    <property type="entry name" value="Chaperone J-domain"/>
    <property type="match status" value="1"/>
</dbReference>
<keyword evidence="4" id="KW-1185">Reference proteome</keyword>
<dbReference type="InterPro" id="IPR001623">
    <property type="entry name" value="DnaJ_domain"/>
</dbReference>
<dbReference type="GO" id="GO:0072583">
    <property type="term" value="P:clathrin-dependent endocytosis"/>
    <property type="evidence" value="ECO:0007669"/>
    <property type="project" value="TreeGrafter"/>
</dbReference>
<feature type="domain" description="J" evidence="2">
    <location>
        <begin position="394"/>
        <end position="456"/>
    </location>
</feature>
<evidence type="ECO:0000313" key="4">
    <source>
        <dbReference type="Proteomes" id="UP000664859"/>
    </source>
</evidence>
<evidence type="ECO:0000256" key="1">
    <source>
        <dbReference type="SAM" id="MobiDB-lite"/>
    </source>
</evidence>
<dbReference type="PANTHER" id="PTHR23172">
    <property type="entry name" value="AUXILIN/CYCLIN G-ASSOCIATED KINASE-RELATED"/>
    <property type="match status" value="1"/>
</dbReference>